<keyword evidence="3" id="KW-1185">Reference proteome</keyword>
<dbReference type="Proteomes" id="UP000234331">
    <property type="component" value="Unassembled WGS sequence"/>
</dbReference>
<reference evidence="2 3" key="1">
    <citation type="submission" date="2017-06" db="EMBL/GenBank/DDBJ databases">
        <authorList>
            <person name="Kim H.J."/>
            <person name="Triplett B.A."/>
        </authorList>
    </citation>
    <scope>NUCLEOTIDE SEQUENCE [LARGE SCALE GENOMIC DNA]</scope>
    <source>
        <strain evidence="2">FRACA_ARgP5</strain>
    </source>
</reference>
<proteinExistence type="predicted"/>
<feature type="region of interest" description="Disordered" evidence="1">
    <location>
        <begin position="23"/>
        <end position="76"/>
    </location>
</feature>
<protein>
    <submittedName>
        <fullName evidence="2">Uncharacterized protein</fullName>
    </submittedName>
</protein>
<feature type="compositionally biased region" description="Basic and acidic residues" evidence="1">
    <location>
        <begin position="26"/>
        <end position="37"/>
    </location>
</feature>
<sequence>MTVRRPTSARERPGIPLALFVMIPSADRRASPGRPDDGPDVGTGTTAARPPSQKRDTTTRRALTRRPTGARAHPSIAGTLWMTAEAFSAAGGGDQLW</sequence>
<gene>
    <name evidence="2" type="ORF">FRACA_70053</name>
</gene>
<organism evidence="2 3">
    <name type="scientific">Frankia canadensis</name>
    <dbReference type="NCBI Taxonomy" id="1836972"/>
    <lineage>
        <taxon>Bacteria</taxon>
        <taxon>Bacillati</taxon>
        <taxon>Actinomycetota</taxon>
        <taxon>Actinomycetes</taxon>
        <taxon>Frankiales</taxon>
        <taxon>Frankiaceae</taxon>
        <taxon>Frankia</taxon>
    </lineage>
</organism>
<evidence type="ECO:0000313" key="2">
    <source>
        <dbReference type="EMBL" id="SNQ51437.1"/>
    </source>
</evidence>
<evidence type="ECO:0000313" key="3">
    <source>
        <dbReference type="Proteomes" id="UP000234331"/>
    </source>
</evidence>
<name>A0A2I2L0N5_9ACTN</name>
<accession>A0A2I2L0N5</accession>
<evidence type="ECO:0000256" key="1">
    <source>
        <dbReference type="SAM" id="MobiDB-lite"/>
    </source>
</evidence>
<dbReference type="EMBL" id="FZMO01000536">
    <property type="protein sequence ID" value="SNQ51437.1"/>
    <property type="molecule type" value="Genomic_DNA"/>
</dbReference>
<dbReference type="AlphaFoldDB" id="A0A2I2L0N5"/>